<dbReference type="PROSITE" id="PS50977">
    <property type="entry name" value="HTH_TETR_2"/>
    <property type="match status" value="1"/>
</dbReference>
<dbReference type="STRING" id="1548.CSCA_1726"/>
<dbReference type="KEGG" id="csq:CSCA_1726"/>
<dbReference type="InterPro" id="IPR009057">
    <property type="entry name" value="Homeodomain-like_sf"/>
</dbReference>
<dbReference type="Gene3D" id="1.10.357.10">
    <property type="entry name" value="Tetracycline Repressor, domain 2"/>
    <property type="match status" value="2"/>
</dbReference>
<dbReference type="AlphaFoldDB" id="A0A0E3GQM9"/>
<dbReference type="RefSeq" id="WP_029161958.1">
    <property type="nucleotide sequence ID" value="NZ_CP009933.1"/>
</dbReference>
<dbReference type="SUPFAM" id="SSF48498">
    <property type="entry name" value="Tetracyclin repressor-like, C-terminal domain"/>
    <property type="match status" value="1"/>
</dbReference>
<dbReference type="HOGENOM" id="CLU_1254444_0_0_9"/>
<dbReference type="InterPro" id="IPR036271">
    <property type="entry name" value="Tet_transcr_reg_TetR-rel_C_sf"/>
</dbReference>
<gene>
    <name evidence="4" type="ORF">CSCA_1726</name>
</gene>
<evidence type="ECO:0000256" key="2">
    <source>
        <dbReference type="PROSITE-ProRule" id="PRU00335"/>
    </source>
</evidence>
<evidence type="ECO:0000256" key="1">
    <source>
        <dbReference type="ARBA" id="ARBA00023125"/>
    </source>
</evidence>
<feature type="domain" description="HTH tetR-type" evidence="3">
    <location>
        <begin position="8"/>
        <end position="68"/>
    </location>
</feature>
<dbReference type="GO" id="GO:0003677">
    <property type="term" value="F:DNA binding"/>
    <property type="evidence" value="ECO:0007669"/>
    <property type="project" value="UniProtKB-UniRule"/>
</dbReference>
<name>A0A0E3GQM9_CLOSL</name>
<evidence type="ECO:0000313" key="5">
    <source>
        <dbReference type="Proteomes" id="UP000033115"/>
    </source>
</evidence>
<keyword evidence="5" id="KW-1185">Reference proteome</keyword>
<feature type="DNA-binding region" description="H-T-H motif" evidence="2">
    <location>
        <begin position="31"/>
        <end position="50"/>
    </location>
</feature>
<evidence type="ECO:0000313" key="4">
    <source>
        <dbReference type="EMBL" id="AKA68851.1"/>
    </source>
</evidence>
<dbReference type="SUPFAM" id="SSF46689">
    <property type="entry name" value="Homeodomain-like"/>
    <property type="match status" value="1"/>
</dbReference>
<organism evidence="4 5">
    <name type="scientific">Clostridium scatologenes</name>
    <dbReference type="NCBI Taxonomy" id="1548"/>
    <lineage>
        <taxon>Bacteria</taxon>
        <taxon>Bacillati</taxon>
        <taxon>Bacillota</taxon>
        <taxon>Clostridia</taxon>
        <taxon>Eubacteriales</taxon>
        <taxon>Clostridiaceae</taxon>
        <taxon>Clostridium</taxon>
    </lineage>
</organism>
<proteinExistence type="predicted"/>
<sequence length="220" mass="24918">MPKVGMEPIRKSQIINSTLECICMVGIEKMSLDMVAKEADCSKGVISYYFKSKDNLILEAFKSFLSYYNTKINSEVRENMKPFEILQIVQKNALPEYYNIDKEAEPKINVSEIRGVEAMNIPPAKKAKLFVSFFSRAMLDTNLQSVLQEVYKGDYKGILSIISYGNEIGIFKETDASKSAYAVMALYIGISMLRVVGFKPEEIDDDIDVFWSVVNSMFGK</sequence>
<dbReference type="EMBL" id="CP009933">
    <property type="protein sequence ID" value="AKA68851.1"/>
    <property type="molecule type" value="Genomic_DNA"/>
</dbReference>
<dbReference type="Pfam" id="PF00440">
    <property type="entry name" value="TetR_N"/>
    <property type="match status" value="1"/>
</dbReference>
<accession>A0A0E3GQM9</accession>
<evidence type="ECO:0000259" key="3">
    <source>
        <dbReference type="PROSITE" id="PS50977"/>
    </source>
</evidence>
<keyword evidence="1 2" id="KW-0238">DNA-binding</keyword>
<dbReference type="InterPro" id="IPR001647">
    <property type="entry name" value="HTH_TetR"/>
</dbReference>
<dbReference type="Proteomes" id="UP000033115">
    <property type="component" value="Chromosome"/>
</dbReference>
<reference evidence="4 5" key="1">
    <citation type="journal article" date="2015" name="J. Biotechnol.">
        <title>Complete genome sequence of a malodorant-producing acetogen, Clostridium scatologenes ATCC 25775(T).</title>
        <authorList>
            <person name="Zhu Z."/>
            <person name="Guo T."/>
            <person name="Zheng H."/>
            <person name="Song T."/>
            <person name="Ouyang P."/>
            <person name="Xie J."/>
        </authorList>
    </citation>
    <scope>NUCLEOTIDE SEQUENCE [LARGE SCALE GENOMIC DNA]</scope>
    <source>
        <strain evidence="4 5">ATCC 25775</strain>
    </source>
</reference>
<protein>
    <submittedName>
        <fullName evidence="4">Transcriptional regulator, TetR family</fullName>
    </submittedName>
</protein>